<dbReference type="GeneID" id="93583687"/>
<dbReference type="AlphaFoldDB" id="A0A437AH16"/>
<feature type="chain" id="PRO_5019115600" evidence="1">
    <location>
        <begin position="20"/>
        <end position="330"/>
    </location>
</feature>
<dbReference type="Proteomes" id="UP000283090">
    <property type="component" value="Unassembled WGS sequence"/>
</dbReference>
<keyword evidence="1" id="KW-0732">Signal</keyword>
<sequence>MLLKRTLSIGLSLAGTATAVALVPRSICHADYCLRALRASQIPTRLPQASVDCSRFLSGIGAGGEEQHATSTITSSTTVTSITTITLPTTITDSLTTTTTTTAATETSTVTIPLPGPETQKKKRQIVVTIPSYASLCSGPVRYTSACACIGVTSVPAAVETCSQTTTVSTTITISTTETVYTTATETSTLAATTTATPEEVIKSVYTFKIRSFDGTNTAYLRSAGAGLVRIVDDIADATYFSLDTTSGPLMSGVRKALVLGDGSEITYINMDEGDAGGQYQPIECSLGQENKLECEFFGSRYFGATDNFLVFGPEEGEAEVDLVLTAFAG</sequence>
<dbReference type="EMBL" id="SAEB01000001">
    <property type="protein sequence ID" value="RVD90410.1"/>
    <property type="molecule type" value="Genomic_DNA"/>
</dbReference>
<dbReference type="RefSeq" id="XP_067495954.1">
    <property type="nucleotide sequence ID" value="XM_067629987.1"/>
</dbReference>
<comment type="caution">
    <text evidence="2">The sequence shown here is derived from an EMBL/GenBank/DDBJ whole genome shotgun (WGS) entry which is preliminary data.</text>
</comment>
<protein>
    <submittedName>
        <fullName evidence="2">Uncharacterized protein</fullName>
    </submittedName>
</protein>
<evidence type="ECO:0000313" key="2">
    <source>
        <dbReference type="EMBL" id="RVD90410.1"/>
    </source>
</evidence>
<reference evidence="2 3" key="1">
    <citation type="submission" date="2019-01" db="EMBL/GenBank/DDBJ databases">
        <title>Intercellular communication is required for trap formation in the nematode-trapping fungus Duddingtonia flagrans.</title>
        <authorList>
            <person name="Youssar L."/>
            <person name="Wernet V."/>
            <person name="Hensel N."/>
            <person name="Hildebrandt H.-G."/>
            <person name="Fischer R."/>
        </authorList>
    </citation>
    <scope>NUCLEOTIDE SEQUENCE [LARGE SCALE GENOMIC DNA]</scope>
    <source>
        <strain evidence="2 3">CBS H-5679</strain>
    </source>
</reference>
<organism evidence="2 3">
    <name type="scientific">Arthrobotrys flagrans</name>
    <name type="common">Nematode-trapping fungus</name>
    <name type="synonym">Trichothecium flagrans</name>
    <dbReference type="NCBI Taxonomy" id="97331"/>
    <lineage>
        <taxon>Eukaryota</taxon>
        <taxon>Fungi</taxon>
        <taxon>Dikarya</taxon>
        <taxon>Ascomycota</taxon>
        <taxon>Pezizomycotina</taxon>
        <taxon>Orbiliomycetes</taxon>
        <taxon>Orbiliales</taxon>
        <taxon>Orbiliaceae</taxon>
        <taxon>Arthrobotrys</taxon>
    </lineage>
</organism>
<name>A0A437AH16_ARTFL</name>
<feature type="signal peptide" evidence="1">
    <location>
        <begin position="1"/>
        <end position="19"/>
    </location>
</feature>
<dbReference type="OrthoDB" id="5596743at2759"/>
<proteinExistence type="predicted"/>
<evidence type="ECO:0000313" key="3">
    <source>
        <dbReference type="Proteomes" id="UP000283090"/>
    </source>
</evidence>
<keyword evidence="3" id="KW-1185">Reference proteome</keyword>
<dbReference type="STRING" id="97331.A0A437AH16"/>
<accession>A0A437AH16</accession>
<evidence type="ECO:0000256" key="1">
    <source>
        <dbReference type="SAM" id="SignalP"/>
    </source>
</evidence>
<dbReference type="VEuPathDB" id="FungiDB:DFL_001376"/>
<gene>
    <name evidence="2" type="ORF">DFL_001376</name>
</gene>